<feature type="transmembrane region" description="Helical" evidence="2">
    <location>
        <begin position="110"/>
        <end position="136"/>
    </location>
</feature>
<feature type="compositionally biased region" description="Low complexity" evidence="1">
    <location>
        <begin position="283"/>
        <end position="295"/>
    </location>
</feature>
<dbReference type="STRING" id="1884261.A0A5C3QB96"/>
<reference evidence="4 5" key="1">
    <citation type="journal article" date="2019" name="Nat. Ecol. Evol.">
        <title>Megaphylogeny resolves global patterns of mushroom evolution.</title>
        <authorList>
            <person name="Varga T."/>
            <person name="Krizsan K."/>
            <person name="Foldi C."/>
            <person name="Dima B."/>
            <person name="Sanchez-Garcia M."/>
            <person name="Sanchez-Ramirez S."/>
            <person name="Szollosi G.J."/>
            <person name="Szarkandi J.G."/>
            <person name="Papp V."/>
            <person name="Albert L."/>
            <person name="Andreopoulos W."/>
            <person name="Angelini C."/>
            <person name="Antonin V."/>
            <person name="Barry K.W."/>
            <person name="Bougher N.L."/>
            <person name="Buchanan P."/>
            <person name="Buyck B."/>
            <person name="Bense V."/>
            <person name="Catcheside P."/>
            <person name="Chovatia M."/>
            <person name="Cooper J."/>
            <person name="Damon W."/>
            <person name="Desjardin D."/>
            <person name="Finy P."/>
            <person name="Geml J."/>
            <person name="Haridas S."/>
            <person name="Hughes K."/>
            <person name="Justo A."/>
            <person name="Karasinski D."/>
            <person name="Kautmanova I."/>
            <person name="Kiss B."/>
            <person name="Kocsube S."/>
            <person name="Kotiranta H."/>
            <person name="LaButti K.M."/>
            <person name="Lechner B.E."/>
            <person name="Liimatainen K."/>
            <person name="Lipzen A."/>
            <person name="Lukacs Z."/>
            <person name="Mihaltcheva S."/>
            <person name="Morgado L.N."/>
            <person name="Niskanen T."/>
            <person name="Noordeloos M.E."/>
            <person name="Ohm R.A."/>
            <person name="Ortiz-Santana B."/>
            <person name="Ovrebo C."/>
            <person name="Racz N."/>
            <person name="Riley R."/>
            <person name="Savchenko A."/>
            <person name="Shiryaev A."/>
            <person name="Soop K."/>
            <person name="Spirin V."/>
            <person name="Szebenyi C."/>
            <person name="Tomsovsky M."/>
            <person name="Tulloss R.E."/>
            <person name="Uehling J."/>
            <person name="Grigoriev I.V."/>
            <person name="Vagvolgyi C."/>
            <person name="Papp T."/>
            <person name="Martin F.M."/>
            <person name="Miettinen O."/>
            <person name="Hibbett D.S."/>
            <person name="Nagy L.G."/>
        </authorList>
    </citation>
    <scope>NUCLEOTIDE SEQUENCE [LARGE SCALE GENOMIC DNA]</scope>
    <source>
        <strain evidence="4 5">CBS 309.79</strain>
    </source>
</reference>
<keyword evidence="2" id="KW-0472">Membrane</keyword>
<dbReference type="AlphaFoldDB" id="A0A5C3QB96"/>
<protein>
    <recommendedName>
        <fullName evidence="3">DUF7598 domain-containing protein</fullName>
    </recommendedName>
</protein>
<dbReference type="InterPro" id="IPR056019">
    <property type="entry name" value="DUF7598"/>
</dbReference>
<sequence>MMMNTRSITFIGLNIVRALSIVSLILVFASSILVLVNDVEAFNEFQHAMQTNPNATAEALRDCDYIEGSTVPNQAAGIFWAVVSRLLIIFQVIVLFLSEVGWPAKFFNQYFPVLGSTFGLGALGIFECLIGATILSHHVDDFTLVAAFFLFSLGCLNALLGLIFREKAKDKRSITSWRSESKDILPTHHLTGSSGTAVFVNATPAFAEKSQDFATFRSTDSRAGYGFGRQGEKAAGLKGFLISRPVESLPRYASTNTASQPPASRSFNQRQSRASTVSVESRASSFASPGSALAPPSGPYRQDAPPIFKSSLTAI</sequence>
<dbReference type="EMBL" id="ML178834">
    <property type="protein sequence ID" value="TFK99345.1"/>
    <property type="molecule type" value="Genomic_DNA"/>
</dbReference>
<keyword evidence="2" id="KW-0812">Transmembrane</keyword>
<gene>
    <name evidence="4" type="ORF">BDV98DRAFT_595026</name>
</gene>
<dbReference type="Pfam" id="PF24535">
    <property type="entry name" value="DUF7598"/>
    <property type="match status" value="1"/>
</dbReference>
<evidence type="ECO:0000313" key="4">
    <source>
        <dbReference type="EMBL" id="TFK99345.1"/>
    </source>
</evidence>
<keyword evidence="5" id="KW-1185">Reference proteome</keyword>
<feature type="transmembrane region" description="Helical" evidence="2">
    <location>
        <begin position="78"/>
        <end position="98"/>
    </location>
</feature>
<evidence type="ECO:0000256" key="2">
    <source>
        <dbReference type="SAM" id="Phobius"/>
    </source>
</evidence>
<keyword evidence="2" id="KW-1133">Transmembrane helix</keyword>
<feature type="transmembrane region" description="Helical" evidence="2">
    <location>
        <begin position="142"/>
        <end position="164"/>
    </location>
</feature>
<proteinExistence type="predicted"/>
<dbReference type="Proteomes" id="UP000305067">
    <property type="component" value="Unassembled WGS sequence"/>
</dbReference>
<name>A0A5C3QB96_9AGAR</name>
<feature type="compositionally biased region" description="Polar residues" evidence="1">
    <location>
        <begin position="253"/>
        <end position="282"/>
    </location>
</feature>
<accession>A0A5C3QB96</accession>
<organism evidence="4 5">
    <name type="scientific">Pterulicium gracile</name>
    <dbReference type="NCBI Taxonomy" id="1884261"/>
    <lineage>
        <taxon>Eukaryota</taxon>
        <taxon>Fungi</taxon>
        <taxon>Dikarya</taxon>
        <taxon>Basidiomycota</taxon>
        <taxon>Agaricomycotina</taxon>
        <taxon>Agaricomycetes</taxon>
        <taxon>Agaricomycetidae</taxon>
        <taxon>Agaricales</taxon>
        <taxon>Pleurotineae</taxon>
        <taxon>Pterulaceae</taxon>
        <taxon>Pterulicium</taxon>
    </lineage>
</organism>
<evidence type="ECO:0000313" key="5">
    <source>
        <dbReference type="Proteomes" id="UP000305067"/>
    </source>
</evidence>
<evidence type="ECO:0000259" key="3">
    <source>
        <dbReference type="Pfam" id="PF24535"/>
    </source>
</evidence>
<evidence type="ECO:0000256" key="1">
    <source>
        <dbReference type="SAM" id="MobiDB-lite"/>
    </source>
</evidence>
<feature type="transmembrane region" description="Helical" evidence="2">
    <location>
        <begin position="12"/>
        <end position="36"/>
    </location>
</feature>
<feature type="region of interest" description="Disordered" evidence="1">
    <location>
        <begin position="252"/>
        <end position="315"/>
    </location>
</feature>
<dbReference type="OrthoDB" id="5327148at2759"/>
<feature type="domain" description="DUF7598" evidence="3">
    <location>
        <begin position="78"/>
        <end position="137"/>
    </location>
</feature>